<evidence type="ECO:0000256" key="1">
    <source>
        <dbReference type="SAM" id="Phobius"/>
    </source>
</evidence>
<dbReference type="InterPro" id="IPR026749">
    <property type="entry name" value="Tmem135"/>
</dbReference>
<accession>A0A9P5SMH9</accession>
<dbReference type="PANTHER" id="PTHR12459">
    <property type="entry name" value="TRANSMEMBRANE PROTEIN 135-RELATED"/>
    <property type="match status" value="1"/>
</dbReference>
<dbReference type="EMBL" id="JAAAUY010000231">
    <property type="protein sequence ID" value="KAF9332941.1"/>
    <property type="molecule type" value="Genomic_DNA"/>
</dbReference>
<dbReference type="PANTHER" id="PTHR12459:SF19">
    <property type="entry name" value="TRANSMEMBRANE PROTEIN 135 N-TERMINAL DOMAIN-CONTAINING PROTEIN"/>
    <property type="match status" value="1"/>
</dbReference>
<proteinExistence type="predicted"/>
<protein>
    <recommendedName>
        <fullName evidence="4">Transmembrane protein 135 N-terminal domain-containing protein</fullName>
    </recommendedName>
</protein>
<comment type="caution">
    <text evidence="2">The sequence shown here is derived from an EMBL/GenBank/DDBJ whole genome shotgun (WGS) entry which is preliminary data.</text>
</comment>
<evidence type="ECO:0008006" key="4">
    <source>
        <dbReference type="Google" id="ProtNLM"/>
    </source>
</evidence>
<evidence type="ECO:0000313" key="3">
    <source>
        <dbReference type="Proteomes" id="UP000696485"/>
    </source>
</evidence>
<reference evidence="2" key="1">
    <citation type="journal article" date="2020" name="Fungal Divers.">
        <title>Resolving the Mortierellaceae phylogeny through synthesis of multi-gene phylogenetics and phylogenomics.</title>
        <authorList>
            <person name="Vandepol N."/>
            <person name="Liber J."/>
            <person name="Desiro A."/>
            <person name="Na H."/>
            <person name="Kennedy M."/>
            <person name="Barry K."/>
            <person name="Grigoriev I.V."/>
            <person name="Miller A.N."/>
            <person name="O'Donnell K."/>
            <person name="Stajich J.E."/>
            <person name="Bonito G."/>
        </authorList>
    </citation>
    <scope>NUCLEOTIDE SEQUENCE</scope>
    <source>
        <strain evidence="2">NVP1</strain>
    </source>
</reference>
<keyword evidence="1" id="KW-1133">Transmembrane helix</keyword>
<dbReference type="AlphaFoldDB" id="A0A9P5SMH9"/>
<name>A0A9P5SMH9_9FUNG</name>
<keyword evidence="1" id="KW-0472">Membrane</keyword>
<feature type="transmembrane region" description="Helical" evidence="1">
    <location>
        <begin position="152"/>
        <end position="169"/>
    </location>
</feature>
<keyword evidence="3" id="KW-1185">Reference proteome</keyword>
<gene>
    <name evidence="2" type="ORF">BG006_004193</name>
</gene>
<organism evidence="2 3">
    <name type="scientific">Podila minutissima</name>
    <dbReference type="NCBI Taxonomy" id="64525"/>
    <lineage>
        <taxon>Eukaryota</taxon>
        <taxon>Fungi</taxon>
        <taxon>Fungi incertae sedis</taxon>
        <taxon>Mucoromycota</taxon>
        <taxon>Mortierellomycotina</taxon>
        <taxon>Mortierellomycetes</taxon>
        <taxon>Mortierellales</taxon>
        <taxon>Mortierellaceae</taxon>
        <taxon>Podila</taxon>
    </lineage>
</organism>
<feature type="transmembrane region" description="Helical" evidence="1">
    <location>
        <begin position="44"/>
        <end position="67"/>
    </location>
</feature>
<evidence type="ECO:0000313" key="2">
    <source>
        <dbReference type="EMBL" id="KAF9332941.1"/>
    </source>
</evidence>
<dbReference type="Proteomes" id="UP000696485">
    <property type="component" value="Unassembled WGS sequence"/>
</dbReference>
<keyword evidence="1" id="KW-0812">Transmembrane</keyword>
<sequence length="462" mass="51396">MLQKSLMDPDEYTEWFKNNIQAESNPSFPILSTHPNDLPSASRAAFRGFMLAFMAGTAIDVVLPAVLKQKFNGIFRKILTNKSALSLGASAGSFAFLYRVLFRQLTVLLQKTKHSKPLAQRTSRIDSGIGFQHMDGLYEHEATTKKIDRQKWVAAMVAALLASPAFALIPQQSRQLTLTLYFLTYAGEMIYAALEHKGYTAWMPHWLGIWVLFPISSSQTIHTFVHHSDCFPDAFRRLILGQCSPFLVRPKGFDPVAAGGSYPSTTDMFTGITNYMQSGINNVPTLGGSLPMSASVAGASQFLVPQSCLPLLNFTEGMGHRTAMCRLFHPHSASCSGSMATLAKSNMKWALKLYSTLAVLTFLVKGGNVVKHGTYLNGFLGGLWILVESQQRQSTLTLYYTRFMLEGMWRRLVKAGYAKNIHHGETLLFGMSMGVIMAIFETIPTLQRKSFIETALRKIFRD</sequence>